<dbReference type="EMBL" id="JACHXI010000012">
    <property type="protein sequence ID" value="MBB3104040.1"/>
    <property type="molecule type" value="Genomic_DNA"/>
</dbReference>
<accession>A0A839T5I1</accession>
<dbReference type="GO" id="GO:0015074">
    <property type="term" value="P:DNA integration"/>
    <property type="evidence" value="ECO:0007669"/>
    <property type="project" value="InterPro"/>
</dbReference>
<gene>
    <name evidence="2" type="ORF">FHR87_002452</name>
</gene>
<dbReference type="AlphaFoldDB" id="A0A839T5I1"/>
<evidence type="ECO:0000313" key="3">
    <source>
        <dbReference type="Proteomes" id="UP000549250"/>
    </source>
</evidence>
<proteinExistence type="predicted"/>
<dbReference type="GO" id="GO:0003676">
    <property type="term" value="F:nucleic acid binding"/>
    <property type="evidence" value="ECO:0007669"/>
    <property type="project" value="InterPro"/>
</dbReference>
<dbReference type="RefSeq" id="WP_183166943.1">
    <property type="nucleotide sequence ID" value="NZ_JACHXI010000012.1"/>
</dbReference>
<dbReference type="InterPro" id="IPR036397">
    <property type="entry name" value="RNaseH_sf"/>
</dbReference>
<dbReference type="Pfam" id="PF13683">
    <property type="entry name" value="rve_3"/>
    <property type="match status" value="1"/>
</dbReference>
<comment type="caution">
    <text evidence="2">The sequence shown here is derived from an EMBL/GenBank/DDBJ whole genome shotgun (WGS) entry which is preliminary data.</text>
</comment>
<dbReference type="PANTHER" id="PTHR47515">
    <property type="entry name" value="LOW CALCIUM RESPONSE LOCUS PROTEIN T"/>
    <property type="match status" value="1"/>
</dbReference>
<dbReference type="InterPro" id="IPR012337">
    <property type="entry name" value="RNaseH-like_sf"/>
</dbReference>
<dbReference type="PROSITE" id="PS50994">
    <property type="entry name" value="INTEGRASE"/>
    <property type="match status" value="1"/>
</dbReference>
<dbReference type="InterPro" id="IPR001584">
    <property type="entry name" value="Integrase_cat-core"/>
</dbReference>
<dbReference type="Proteomes" id="UP000549250">
    <property type="component" value="Unassembled WGS sequence"/>
</dbReference>
<organism evidence="2 3">
    <name type="scientific">Azomonas macrocytogenes</name>
    <name type="common">Azotobacter macrocytogenes</name>
    <dbReference type="NCBI Taxonomy" id="69962"/>
    <lineage>
        <taxon>Bacteria</taxon>
        <taxon>Pseudomonadati</taxon>
        <taxon>Pseudomonadota</taxon>
        <taxon>Gammaproteobacteria</taxon>
        <taxon>Pseudomonadales</taxon>
        <taxon>Pseudomonadaceae</taxon>
        <taxon>Azomonas</taxon>
    </lineage>
</organism>
<dbReference type="Gene3D" id="3.30.420.10">
    <property type="entry name" value="Ribonuclease H-like superfamily/Ribonuclease H"/>
    <property type="match status" value="1"/>
</dbReference>
<protein>
    <submittedName>
        <fullName evidence="2">Transposase InsO family protein</fullName>
    </submittedName>
</protein>
<keyword evidence="3" id="KW-1185">Reference proteome</keyword>
<feature type="domain" description="Integrase catalytic" evidence="1">
    <location>
        <begin position="1"/>
        <end position="123"/>
    </location>
</feature>
<evidence type="ECO:0000313" key="2">
    <source>
        <dbReference type="EMBL" id="MBB3104040.1"/>
    </source>
</evidence>
<dbReference type="SUPFAM" id="SSF53098">
    <property type="entry name" value="Ribonuclease H-like"/>
    <property type="match status" value="1"/>
</dbReference>
<dbReference type="PANTHER" id="PTHR47515:SF2">
    <property type="entry name" value="INTEGRASE CORE DOMAIN PROTEIN"/>
    <property type="match status" value="1"/>
</dbReference>
<evidence type="ECO:0000259" key="1">
    <source>
        <dbReference type="PROSITE" id="PS50994"/>
    </source>
</evidence>
<sequence>MIEESWVHRFLRRGVLTRLIDCYGAPDAIRLDNGLEMVSQAFTEWAVAKGIAIRDIQPGKPNQNAFIKHFNRTYRTEVLDIDLFANLEQVHVITDQRLVDYNEYRPREALGGIPPIQFMPRLNLAPNID</sequence>
<reference evidence="2 3" key="1">
    <citation type="submission" date="2020-08" db="EMBL/GenBank/DDBJ databases">
        <title>Genomic Encyclopedia of Type Strains, Phase III (KMG-III): the genomes of soil and plant-associated and newly described type strains.</title>
        <authorList>
            <person name="Whitman W."/>
        </authorList>
    </citation>
    <scope>NUCLEOTIDE SEQUENCE [LARGE SCALE GENOMIC DNA]</scope>
    <source>
        <strain evidence="2 3">CECT 4462</strain>
    </source>
</reference>
<name>A0A839T5I1_AZOMA</name>